<dbReference type="PANTHER" id="PTHR45527:SF1">
    <property type="entry name" value="FATTY ACID SYNTHASE"/>
    <property type="match status" value="1"/>
</dbReference>
<feature type="domain" description="Carrier" evidence="3">
    <location>
        <begin position="500"/>
        <end position="578"/>
    </location>
</feature>
<dbReference type="EMBL" id="CAJNOG010000736">
    <property type="protein sequence ID" value="CAF1347172.1"/>
    <property type="molecule type" value="Genomic_DNA"/>
</dbReference>
<dbReference type="SUPFAM" id="SSF56801">
    <property type="entry name" value="Acetyl-CoA synthetase-like"/>
    <property type="match status" value="1"/>
</dbReference>
<dbReference type="GO" id="GO:0031177">
    <property type="term" value="F:phosphopantetheine binding"/>
    <property type="evidence" value="ECO:0007669"/>
    <property type="project" value="TreeGrafter"/>
</dbReference>
<dbReference type="InterPro" id="IPR045851">
    <property type="entry name" value="AMP-bd_C_sf"/>
</dbReference>
<dbReference type="InterPro" id="IPR042099">
    <property type="entry name" value="ANL_N_sf"/>
</dbReference>
<evidence type="ECO:0000256" key="2">
    <source>
        <dbReference type="ARBA" id="ARBA00022553"/>
    </source>
</evidence>
<dbReference type="InterPro" id="IPR009081">
    <property type="entry name" value="PP-bd_ACP"/>
</dbReference>
<dbReference type="Gene3D" id="3.30.559.10">
    <property type="entry name" value="Chloramphenicol acetyltransferase-like domain"/>
    <property type="match status" value="2"/>
</dbReference>
<dbReference type="Gene3D" id="3.40.50.12780">
    <property type="entry name" value="N-terminal domain of ligase-like"/>
    <property type="match status" value="1"/>
</dbReference>
<dbReference type="GO" id="GO:0044550">
    <property type="term" value="P:secondary metabolite biosynthetic process"/>
    <property type="evidence" value="ECO:0007669"/>
    <property type="project" value="TreeGrafter"/>
</dbReference>
<dbReference type="GO" id="GO:0043041">
    <property type="term" value="P:amino acid activation for nonribosomal peptide biosynthetic process"/>
    <property type="evidence" value="ECO:0007669"/>
    <property type="project" value="TreeGrafter"/>
</dbReference>
<dbReference type="Pfam" id="PF00550">
    <property type="entry name" value="PP-binding"/>
    <property type="match status" value="1"/>
</dbReference>
<dbReference type="GO" id="GO:0005737">
    <property type="term" value="C:cytoplasm"/>
    <property type="evidence" value="ECO:0007669"/>
    <property type="project" value="TreeGrafter"/>
</dbReference>
<dbReference type="Pfam" id="PF00668">
    <property type="entry name" value="Condensation"/>
    <property type="match status" value="2"/>
</dbReference>
<protein>
    <recommendedName>
        <fullName evidence="3">Carrier domain-containing protein</fullName>
    </recommendedName>
</protein>
<keyword evidence="1" id="KW-0596">Phosphopantetheine</keyword>
<dbReference type="CDD" id="cd05930">
    <property type="entry name" value="A_NRPS"/>
    <property type="match status" value="1"/>
</dbReference>
<gene>
    <name evidence="4" type="ORF">JYZ213_LOCUS34827</name>
</gene>
<keyword evidence="2" id="KW-0597">Phosphoprotein</keyword>
<organism evidence="4 5">
    <name type="scientific">Adineta steineri</name>
    <dbReference type="NCBI Taxonomy" id="433720"/>
    <lineage>
        <taxon>Eukaryota</taxon>
        <taxon>Metazoa</taxon>
        <taxon>Spiralia</taxon>
        <taxon>Gnathifera</taxon>
        <taxon>Rotifera</taxon>
        <taxon>Eurotatoria</taxon>
        <taxon>Bdelloidea</taxon>
        <taxon>Adinetida</taxon>
        <taxon>Adinetidae</taxon>
        <taxon>Adineta</taxon>
    </lineage>
</organism>
<comment type="caution">
    <text evidence="4">The sequence shown here is derived from an EMBL/GenBank/DDBJ whole genome shotgun (WGS) entry which is preliminary data.</text>
</comment>
<dbReference type="Gene3D" id="3.30.300.30">
    <property type="match status" value="1"/>
</dbReference>
<dbReference type="InterPro" id="IPR023213">
    <property type="entry name" value="CAT-like_dom_sf"/>
</dbReference>
<accession>A0A815H4J2</accession>
<evidence type="ECO:0000313" key="5">
    <source>
        <dbReference type="Proteomes" id="UP000663845"/>
    </source>
</evidence>
<dbReference type="Gene3D" id="3.30.559.30">
    <property type="entry name" value="Nonribosomal peptide synthetase, condensation domain"/>
    <property type="match status" value="2"/>
</dbReference>
<dbReference type="SUPFAM" id="SSF52777">
    <property type="entry name" value="CoA-dependent acyltransferases"/>
    <property type="match status" value="4"/>
</dbReference>
<dbReference type="PROSITE" id="PS00455">
    <property type="entry name" value="AMP_BINDING"/>
    <property type="match status" value="1"/>
</dbReference>
<dbReference type="InterPro" id="IPR001242">
    <property type="entry name" value="Condensation_dom"/>
</dbReference>
<proteinExistence type="predicted"/>
<dbReference type="SUPFAM" id="SSF47336">
    <property type="entry name" value="ACP-like"/>
    <property type="match status" value="1"/>
</dbReference>
<dbReference type="Gene3D" id="1.10.1200.10">
    <property type="entry name" value="ACP-like"/>
    <property type="match status" value="1"/>
</dbReference>
<dbReference type="PANTHER" id="PTHR45527">
    <property type="entry name" value="NONRIBOSOMAL PEPTIDE SYNTHETASE"/>
    <property type="match status" value="1"/>
</dbReference>
<evidence type="ECO:0000313" key="4">
    <source>
        <dbReference type="EMBL" id="CAF1347172.1"/>
    </source>
</evidence>
<dbReference type="InterPro" id="IPR020845">
    <property type="entry name" value="AMP-binding_CS"/>
</dbReference>
<evidence type="ECO:0000256" key="1">
    <source>
        <dbReference type="ARBA" id="ARBA00022450"/>
    </source>
</evidence>
<dbReference type="Pfam" id="PF00501">
    <property type="entry name" value="AMP-binding"/>
    <property type="match status" value="1"/>
</dbReference>
<dbReference type="PROSITE" id="PS50075">
    <property type="entry name" value="CARRIER"/>
    <property type="match status" value="1"/>
</dbReference>
<dbReference type="InterPro" id="IPR000873">
    <property type="entry name" value="AMP-dep_synth/lig_dom"/>
</dbReference>
<reference evidence="4" key="1">
    <citation type="submission" date="2021-02" db="EMBL/GenBank/DDBJ databases">
        <authorList>
            <person name="Nowell W R."/>
        </authorList>
    </citation>
    <scope>NUCLEOTIDE SEQUENCE</scope>
</reference>
<sequence length="1472" mass="170762">MKHPQKLAVELDEQSLTYAELLYYVQVLSLTLPNEYHIFPGEIICQCVERSLPMVVGIMAIEMIGGVYCPLSSRDPHHRLHTLVQQTRSRFVLVHWLTKTKFNNEILSVDIHLIFTNNDVMSNVYFDRLSNITVKSSNIAYIIFTSGSTGIPKAAQIQQRNITQCMHSMVSIDAVNKNDIVIQIARCSFDVHVLDIVGTLMIGATLIMLRPDGILDLDYFTSVLKRKQATYIQAVPSLLRTFFTFLKETHRLTPETYFRSVCSSGEGEPFTLDLTDLLESYTTEKCNIWNLYGPAETIICTYHRVQSAVIRKMIPIGLTMPNYRCLVFDLYLQSVIVHQEGELYVGGVGVFAGYLERNDLTAKVFTKINDHVFYRTGDLVRMDNNGLIHYVGRKDHQIKLHGQRIELDEIEQCLLRTSISACVVIKWGDDHLIAYVQSFDIDEKQLRKHSQSHLPPHMIPSLFVILDKFPLTANGKIDRKRLPPPNFPSMHLISSNELLLPRNENEITIHQIWCDIFNLKQISVDTNLFSIGGHSLVIMQLFHRYKIQFHLQPNTLSITDLFQHPTIIDHAQLIYQTMNMTDNINDYHWSSLHIMKAKASLAQERIFLDEQIRFSSTDISTNNMYVIPLIYRISSMNDHISISQLQHAFQSIIRKHKILRTALYLNVNDTITQHYLDTNASISDKKSSRFSILNLPNEEHEQNEIVKKILNQSDLFDLSVGHVINCHVLRRDQSNHSFTQNNYDLLTKDDLILFTIHHAYFDGASTSIFIRDLSLAYQSNGLLPIDDNSLQYIDYSIHEQIMDMSSSQEFWQLELKRYNVGRQLSLPVDRQRSSTSQQRSGLASSAEISFVDEICRSFLNYASSHHLTLFQLGLSIFYVFLFKLTHGENDLCISSINANRYRSELVDMIGMFVSTLPHRVELDLHWSFDEVVKYVQEKCLSILEHSHYPLQHILADLRLTQSNVSFLETKFDFITVSKDVNYLSLNGVNLEEVSLNESYEIAKFDFSLIFLYNSSSDDNHLSCSFVCSRDIFDGTTVTNIGRRFQHVLEQLFSSNSISNCIDLCCTSISKVDLILPEEVEEREAIMFHRLENIINEAPASFAQCRMWYKKQKDADTDQSFLMIHNIPFSYRLYTRDTLSVEQFRHALQLVVNKHESLHTSLIYDSNKNLLMQRVLTQQDINNDMFTINESTYETNEQLNAIFENEKYNPQLFDLVQGLVFRCHIIYYKQISSDNILSDKDIIIFSFHHAFFDYPSMNIFLHDLDHFYKTRQLTNDDNTTLRYIDYAVIERQMSMTGASMFWLDALHDCKLDQSLSLPFDRYRLINEHRTHHTTSVSFDFGLDLSHHFLLYTLSNNIKHEHLALATYFIFLFKLTNGEKDLCTSMSVDNRYRDELKSIIGLFENIIPLRCQLNPAWSLSQFIENVREITTNSMKYSYFPLQRILSQHSNVSKPAFLDISFEFLSQTDYHDFSL</sequence>
<name>A0A815H4J2_9BILA</name>
<dbReference type="InterPro" id="IPR036736">
    <property type="entry name" value="ACP-like_sf"/>
</dbReference>
<dbReference type="GO" id="GO:0003824">
    <property type="term" value="F:catalytic activity"/>
    <property type="evidence" value="ECO:0007669"/>
    <property type="project" value="InterPro"/>
</dbReference>
<evidence type="ECO:0000259" key="3">
    <source>
        <dbReference type="PROSITE" id="PS50075"/>
    </source>
</evidence>
<dbReference type="Proteomes" id="UP000663845">
    <property type="component" value="Unassembled WGS sequence"/>
</dbReference>